<dbReference type="EMBL" id="BAAAZN010000009">
    <property type="protein sequence ID" value="GAA3555596.1"/>
    <property type="molecule type" value="Genomic_DNA"/>
</dbReference>
<sequence>MAVPGPLALLVCRAKGIASVPVPRLVETQHGTRLVRETARVHASPDDARTRARN</sequence>
<proteinExistence type="predicted"/>
<reference evidence="2" key="1">
    <citation type="journal article" date="2019" name="Int. J. Syst. Evol. Microbiol.">
        <title>The Global Catalogue of Microorganisms (GCM) 10K type strain sequencing project: providing services to taxonomists for standard genome sequencing and annotation.</title>
        <authorList>
            <consortium name="The Broad Institute Genomics Platform"/>
            <consortium name="The Broad Institute Genome Sequencing Center for Infectious Disease"/>
            <person name="Wu L."/>
            <person name="Ma J."/>
        </authorList>
    </citation>
    <scope>NUCLEOTIDE SEQUENCE [LARGE SCALE GENOMIC DNA]</scope>
    <source>
        <strain evidence="2">JCM 16898</strain>
    </source>
</reference>
<evidence type="ECO:0000313" key="1">
    <source>
        <dbReference type="EMBL" id="GAA3555596.1"/>
    </source>
</evidence>
<gene>
    <name evidence="1" type="ORF">GCM10022222_44000</name>
</gene>
<name>A0ABP6WTU5_9PSEU</name>
<accession>A0ABP6WTU5</accession>
<protein>
    <submittedName>
        <fullName evidence="1">Uncharacterized protein</fullName>
    </submittedName>
</protein>
<organism evidence="1 2">
    <name type="scientific">Amycolatopsis ultiminotia</name>
    <dbReference type="NCBI Taxonomy" id="543629"/>
    <lineage>
        <taxon>Bacteria</taxon>
        <taxon>Bacillati</taxon>
        <taxon>Actinomycetota</taxon>
        <taxon>Actinomycetes</taxon>
        <taxon>Pseudonocardiales</taxon>
        <taxon>Pseudonocardiaceae</taxon>
        <taxon>Amycolatopsis</taxon>
    </lineage>
</organism>
<comment type="caution">
    <text evidence="1">The sequence shown here is derived from an EMBL/GenBank/DDBJ whole genome shotgun (WGS) entry which is preliminary data.</text>
</comment>
<keyword evidence="2" id="KW-1185">Reference proteome</keyword>
<evidence type="ECO:0000313" key="2">
    <source>
        <dbReference type="Proteomes" id="UP001500689"/>
    </source>
</evidence>
<dbReference type="Proteomes" id="UP001500689">
    <property type="component" value="Unassembled WGS sequence"/>
</dbReference>